<accession>I2GGZ5</accession>
<reference evidence="1 2" key="1">
    <citation type="journal article" date="2012" name="J. Bacteriol.">
        <title>Genome Sequence of the Filamentous Bacterium Fibrisoma limi BUZ 3T.</title>
        <authorList>
            <person name="Filippini M."/>
            <person name="Qi W."/>
            <person name="Jaenicke S."/>
            <person name="Goesmann A."/>
            <person name="Smits T.H."/>
            <person name="Bagheri H.C."/>
        </authorList>
    </citation>
    <scope>NUCLEOTIDE SEQUENCE [LARGE SCALE GENOMIC DNA]</scope>
    <source>
        <strain evidence="2">BUZ 3T</strain>
    </source>
</reference>
<sequence>MVTKPATDLANEAGQQSPLITHSNVCRFIS</sequence>
<name>I2GGZ5_9BACT</name>
<evidence type="ECO:0000313" key="2">
    <source>
        <dbReference type="Proteomes" id="UP000009309"/>
    </source>
</evidence>
<dbReference type="STRING" id="1185876.BN8_02244"/>
<protein>
    <submittedName>
        <fullName evidence="1">Uncharacterized protein</fullName>
    </submittedName>
</protein>
<comment type="caution">
    <text evidence="1">The sequence shown here is derived from an EMBL/GenBank/DDBJ whole genome shotgun (WGS) entry which is preliminary data.</text>
</comment>
<gene>
    <name evidence="1" type="ORF">BN8_02244</name>
</gene>
<evidence type="ECO:0000313" key="1">
    <source>
        <dbReference type="EMBL" id="CCH53170.1"/>
    </source>
</evidence>
<dbReference type="Proteomes" id="UP000009309">
    <property type="component" value="Unassembled WGS sequence"/>
</dbReference>
<proteinExistence type="predicted"/>
<keyword evidence="2" id="KW-1185">Reference proteome</keyword>
<organism evidence="1 2">
    <name type="scientific">Fibrisoma limi BUZ 3</name>
    <dbReference type="NCBI Taxonomy" id="1185876"/>
    <lineage>
        <taxon>Bacteria</taxon>
        <taxon>Pseudomonadati</taxon>
        <taxon>Bacteroidota</taxon>
        <taxon>Cytophagia</taxon>
        <taxon>Cytophagales</taxon>
        <taxon>Spirosomataceae</taxon>
        <taxon>Fibrisoma</taxon>
    </lineage>
</organism>
<dbReference type="AlphaFoldDB" id="I2GGZ5"/>
<dbReference type="EMBL" id="CAIT01000006">
    <property type="protein sequence ID" value="CCH53170.1"/>
    <property type="molecule type" value="Genomic_DNA"/>
</dbReference>